<dbReference type="SMART" id="SM00347">
    <property type="entry name" value="HTH_MARR"/>
    <property type="match status" value="1"/>
</dbReference>
<dbReference type="InterPro" id="IPR036388">
    <property type="entry name" value="WH-like_DNA-bd_sf"/>
</dbReference>
<feature type="domain" description="HTH marR-type" evidence="1">
    <location>
        <begin position="1"/>
        <end position="145"/>
    </location>
</feature>
<dbReference type="InterPro" id="IPR000835">
    <property type="entry name" value="HTH_MarR-typ"/>
</dbReference>
<dbReference type="SUPFAM" id="SSF46785">
    <property type="entry name" value="Winged helix' DNA-binding domain"/>
    <property type="match status" value="1"/>
</dbReference>
<evidence type="ECO:0000313" key="3">
    <source>
        <dbReference type="Proteomes" id="UP000557717"/>
    </source>
</evidence>
<protein>
    <submittedName>
        <fullName evidence="2">DNA-binding MarR family transcriptional regulator</fullName>
    </submittedName>
</protein>
<comment type="caution">
    <text evidence="2">The sequence shown here is derived from an EMBL/GenBank/DDBJ whole genome shotgun (WGS) entry which is preliminary data.</text>
</comment>
<name>A0A840VAE7_9BACT</name>
<dbReference type="PANTHER" id="PTHR33164">
    <property type="entry name" value="TRANSCRIPTIONAL REGULATOR, MARR FAMILY"/>
    <property type="match status" value="1"/>
</dbReference>
<keyword evidence="3" id="KW-1185">Reference proteome</keyword>
<sequence length="168" mass="18862">MDPSDHLPQHVAWRLFLTVHALAVRGIDQGLRDHAPLSLDDYDVLLTLQEAPDGSLRMSELAEAVLLSNGGMTRRVARLLEKGYLKKTQSLDDARVFRVGLTRRGRRALEASWVAYRPLIESHFATHLSDAEARQFGEWMQRLLDHLGGPAHRGLLERQVTDAPQSPA</sequence>
<dbReference type="RefSeq" id="WP_184016632.1">
    <property type="nucleotide sequence ID" value="NZ_JACHFD010000004.1"/>
</dbReference>
<dbReference type="InterPro" id="IPR036390">
    <property type="entry name" value="WH_DNA-bd_sf"/>
</dbReference>
<dbReference type="Gene3D" id="1.10.10.10">
    <property type="entry name" value="Winged helix-like DNA-binding domain superfamily/Winged helix DNA-binding domain"/>
    <property type="match status" value="1"/>
</dbReference>
<dbReference type="PROSITE" id="PS50995">
    <property type="entry name" value="HTH_MARR_2"/>
    <property type="match status" value="1"/>
</dbReference>
<dbReference type="GO" id="GO:0006950">
    <property type="term" value="P:response to stress"/>
    <property type="evidence" value="ECO:0007669"/>
    <property type="project" value="TreeGrafter"/>
</dbReference>
<dbReference type="AlphaFoldDB" id="A0A840VAE7"/>
<keyword evidence="2" id="KW-0238">DNA-binding</keyword>
<dbReference type="Pfam" id="PF12802">
    <property type="entry name" value="MarR_2"/>
    <property type="match status" value="1"/>
</dbReference>
<dbReference type="GO" id="GO:0003677">
    <property type="term" value="F:DNA binding"/>
    <property type="evidence" value="ECO:0007669"/>
    <property type="project" value="UniProtKB-KW"/>
</dbReference>
<dbReference type="InterPro" id="IPR039422">
    <property type="entry name" value="MarR/SlyA-like"/>
</dbReference>
<reference evidence="2 3" key="1">
    <citation type="submission" date="2020-08" db="EMBL/GenBank/DDBJ databases">
        <title>Genomic Encyclopedia of Type Strains, Phase IV (KMG-IV): sequencing the most valuable type-strain genomes for metagenomic binning, comparative biology and taxonomic classification.</title>
        <authorList>
            <person name="Goeker M."/>
        </authorList>
    </citation>
    <scope>NUCLEOTIDE SEQUENCE [LARGE SCALE GENOMIC DNA]</scope>
    <source>
        <strain evidence="2 3">YC6886</strain>
    </source>
</reference>
<organism evidence="2 3">
    <name type="scientific">Haloferula luteola</name>
    <dbReference type="NCBI Taxonomy" id="595692"/>
    <lineage>
        <taxon>Bacteria</taxon>
        <taxon>Pseudomonadati</taxon>
        <taxon>Verrucomicrobiota</taxon>
        <taxon>Verrucomicrobiia</taxon>
        <taxon>Verrucomicrobiales</taxon>
        <taxon>Verrucomicrobiaceae</taxon>
        <taxon>Haloferula</taxon>
    </lineage>
</organism>
<dbReference type="Proteomes" id="UP000557717">
    <property type="component" value="Unassembled WGS sequence"/>
</dbReference>
<dbReference type="GO" id="GO:0003700">
    <property type="term" value="F:DNA-binding transcription factor activity"/>
    <property type="evidence" value="ECO:0007669"/>
    <property type="project" value="InterPro"/>
</dbReference>
<dbReference type="EMBL" id="JACHFD010000004">
    <property type="protein sequence ID" value="MBB5350920.1"/>
    <property type="molecule type" value="Genomic_DNA"/>
</dbReference>
<evidence type="ECO:0000313" key="2">
    <source>
        <dbReference type="EMBL" id="MBB5350920.1"/>
    </source>
</evidence>
<dbReference type="PRINTS" id="PR00598">
    <property type="entry name" value="HTHMARR"/>
</dbReference>
<gene>
    <name evidence="2" type="ORF">HNR46_001154</name>
</gene>
<dbReference type="PANTHER" id="PTHR33164:SF104">
    <property type="entry name" value="TRANSCRIPTIONAL REGULATORY PROTEIN"/>
    <property type="match status" value="1"/>
</dbReference>
<evidence type="ECO:0000259" key="1">
    <source>
        <dbReference type="PROSITE" id="PS50995"/>
    </source>
</evidence>
<accession>A0A840VAE7</accession>
<proteinExistence type="predicted"/>